<keyword evidence="2 11" id="KW-0723">Serine/threonine-protein kinase</keyword>
<dbReference type="PROSITE" id="PS50011">
    <property type="entry name" value="PROTEIN_KINASE_DOM"/>
    <property type="match status" value="1"/>
</dbReference>
<evidence type="ECO:0000256" key="5">
    <source>
        <dbReference type="ARBA" id="ARBA00022777"/>
    </source>
</evidence>
<dbReference type="SUPFAM" id="SSF56112">
    <property type="entry name" value="Protein kinase-like (PK-like)"/>
    <property type="match status" value="1"/>
</dbReference>
<keyword evidence="12" id="KW-1185">Reference proteome</keyword>
<dbReference type="InterPro" id="IPR000719">
    <property type="entry name" value="Prot_kinase_dom"/>
</dbReference>
<reference evidence="11 12" key="1">
    <citation type="journal article" date="2022" name="Front. Microbiol.">
        <title>High genomic differentiation and limited gene flow indicate recent cryptic speciation within the genus Laspinema (cyanobacteria).</title>
        <authorList>
            <person name="Stanojkovic A."/>
            <person name="Skoupy S."/>
            <person name="Skaloud P."/>
            <person name="Dvorak P."/>
        </authorList>
    </citation>
    <scope>NUCLEOTIDE SEQUENCE [LARGE SCALE GENOMIC DNA]</scope>
    <source>
        <strain evidence="11 12">D2a</strain>
    </source>
</reference>
<dbReference type="CDD" id="cd14014">
    <property type="entry name" value="STKc_PknB_like"/>
    <property type="match status" value="1"/>
</dbReference>
<keyword evidence="9" id="KW-0812">Transmembrane</keyword>
<keyword evidence="5 11" id="KW-0418">Kinase</keyword>
<dbReference type="EC" id="2.7.11.1" evidence="1"/>
<dbReference type="PANTHER" id="PTHR24363">
    <property type="entry name" value="SERINE/THREONINE PROTEIN KINASE"/>
    <property type="match status" value="1"/>
</dbReference>
<sequence length="572" mass="61771">MNDFPDFSANGYKIIRELGHNRAGGRVTYLALNQQRQESVAIKQFQFATSGSDWSAYRAVEREIEVLQQLNHPGIPKYLDSFETADGFCMVQEYKNAQSLAVPRSFDPDEVKALAIAALNILVYLQTRTPLVIHRDIKPENILVSDRLTLYLVDFGFAKLGSEEVAMSSMVKGTMGFMPPEQLLNRQLSAASDLYGLGATLICLLTGTRSVAIAELVDDDYRIQFKHLTPKVSWRWIEWLETMVQPNPSSRFPDAATALAALEPIYVVRTPEVHLSKTHITATASTLGEQITQILSIKNPVPDTRLRGKWQVAPHSQDPPHSPDGHAWISFSPAHFKKNRLDAQVLIDTSSLRANETYQREVLLEHNGIPNPIRIPLKITTAPMPISTHKLPYSSLGLLFLAAGAGGMLALHSIATPIAIALSGFLAWAGLAKLTGKQGFVVKFLLTAVATTLMAAIAGFTLGMAAGASLIGSWATAGSLAGTAVTGVALILAASGITKEFGLQIATALSLLTAASGISCGIALQLGFGSPLLIAAAAITGIPVIGVMVWLPIKRSRLKAQYRRSEEHLIAP</sequence>
<keyword evidence="9" id="KW-0472">Membrane</keyword>
<feature type="transmembrane region" description="Helical" evidence="9">
    <location>
        <begin position="440"/>
        <end position="465"/>
    </location>
</feature>
<dbReference type="Proteomes" id="UP001525890">
    <property type="component" value="Unassembled WGS sequence"/>
</dbReference>
<keyword evidence="9" id="KW-1133">Transmembrane helix</keyword>
<evidence type="ECO:0000259" key="10">
    <source>
        <dbReference type="PROSITE" id="PS50011"/>
    </source>
</evidence>
<keyword evidence="3" id="KW-0808">Transferase</keyword>
<dbReference type="PROSITE" id="PS00108">
    <property type="entry name" value="PROTEIN_KINASE_ST"/>
    <property type="match status" value="1"/>
</dbReference>
<accession>A0ABT2N0G7</accession>
<evidence type="ECO:0000313" key="11">
    <source>
        <dbReference type="EMBL" id="MCT7969142.1"/>
    </source>
</evidence>
<evidence type="ECO:0000256" key="7">
    <source>
        <dbReference type="ARBA" id="ARBA00047899"/>
    </source>
</evidence>
<dbReference type="EMBL" id="JAMXFF010000043">
    <property type="protein sequence ID" value="MCT7969142.1"/>
    <property type="molecule type" value="Genomic_DNA"/>
</dbReference>
<keyword evidence="4" id="KW-0547">Nucleotide-binding</keyword>
<dbReference type="Pfam" id="PF00069">
    <property type="entry name" value="Pkinase"/>
    <property type="match status" value="1"/>
</dbReference>
<comment type="catalytic activity">
    <reaction evidence="7">
        <text>L-threonyl-[protein] + ATP = O-phospho-L-threonyl-[protein] + ADP + H(+)</text>
        <dbReference type="Rhea" id="RHEA:46608"/>
        <dbReference type="Rhea" id="RHEA-COMP:11060"/>
        <dbReference type="Rhea" id="RHEA-COMP:11605"/>
        <dbReference type="ChEBI" id="CHEBI:15378"/>
        <dbReference type="ChEBI" id="CHEBI:30013"/>
        <dbReference type="ChEBI" id="CHEBI:30616"/>
        <dbReference type="ChEBI" id="CHEBI:61977"/>
        <dbReference type="ChEBI" id="CHEBI:456216"/>
        <dbReference type="EC" id="2.7.11.1"/>
    </reaction>
</comment>
<dbReference type="SMART" id="SM00220">
    <property type="entry name" value="S_TKc"/>
    <property type="match status" value="1"/>
</dbReference>
<feature type="transmembrane region" description="Helical" evidence="9">
    <location>
        <begin position="532"/>
        <end position="553"/>
    </location>
</feature>
<dbReference type="Gene3D" id="3.30.200.20">
    <property type="entry name" value="Phosphorylase Kinase, domain 1"/>
    <property type="match status" value="1"/>
</dbReference>
<evidence type="ECO:0000256" key="6">
    <source>
        <dbReference type="ARBA" id="ARBA00022840"/>
    </source>
</evidence>
<keyword evidence="6" id="KW-0067">ATP-binding</keyword>
<dbReference type="PANTHER" id="PTHR24363:SF0">
    <property type="entry name" value="SERINE_THREONINE KINASE LIKE DOMAIN CONTAINING 1"/>
    <property type="match status" value="1"/>
</dbReference>
<protein>
    <recommendedName>
        <fullName evidence="1">non-specific serine/threonine protein kinase</fullName>
        <ecNumber evidence="1">2.7.11.1</ecNumber>
    </recommendedName>
</protein>
<evidence type="ECO:0000256" key="2">
    <source>
        <dbReference type="ARBA" id="ARBA00022527"/>
    </source>
</evidence>
<comment type="caution">
    <text evidence="11">The sequence shown here is derived from an EMBL/GenBank/DDBJ whole genome shotgun (WGS) entry which is preliminary data.</text>
</comment>
<proteinExistence type="predicted"/>
<dbReference type="Gene3D" id="1.10.510.10">
    <property type="entry name" value="Transferase(Phosphotransferase) domain 1"/>
    <property type="match status" value="1"/>
</dbReference>
<evidence type="ECO:0000313" key="12">
    <source>
        <dbReference type="Proteomes" id="UP001525890"/>
    </source>
</evidence>
<dbReference type="RefSeq" id="WP_368008615.1">
    <property type="nucleotide sequence ID" value="NZ_JAMXFF010000043.1"/>
</dbReference>
<evidence type="ECO:0000256" key="8">
    <source>
        <dbReference type="ARBA" id="ARBA00048679"/>
    </source>
</evidence>
<evidence type="ECO:0000256" key="9">
    <source>
        <dbReference type="SAM" id="Phobius"/>
    </source>
</evidence>
<evidence type="ECO:0000256" key="1">
    <source>
        <dbReference type="ARBA" id="ARBA00012513"/>
    </source>
</evidence>
<feature type="domain" description="Protein kinase" evidence="10">
    <location>
        <begin position="12"/>
        <end position="266"/>
    </location>
</feature>
<feature type="transmembrane region" description="Helical" evidence="9">
    <location>
        <begin position="471"/>
        <end position="493"/>
    </location>
</feature>
<feature type="transmembrane region" description="Helical" evidence="9">
    <location>
        <begin position="396"/>
        <end position="428"/>
    </location>
</feature>
<feature type="transmembrane region" description="Helical" evidence="9">
    <location>
        <begin position="505"/>
        <end position="526"/>
    </location>
</feature>
<dbReference type="InterPro" id="IPR011009">
    <property type="entry name" value="Kinase-like_dom_sf"/>
</dbReference>
<dbReference type="InterPro" id="IPR008271">
    <property type="entry name" value="Ser/Thr_kinase_AS"/>
</dbReference>
<name>A0ABT2N0G7_9CYAN</name>
<gene>
    <name evidence="11" type="ORF">NG799_22770</name>
</gene>
<evidence type="ECO:0000256" key="3">
    <source>
        <dbReference type="ARBA" id="ARBA00022679"/>
    </source>
</evidence>
<evidence type="ECO:0000256" key="4">
    <source>
        <dbReference type="ARBA" id="ARBA00022741"/>
    </source>
</evidence>
<comment type="catalytic activity">
    <reaction evidence="8">
        <text>L-seryl-[protein] + ATP = O-phospho-L-seryl-[protein] + ADP + H(+)</text>
        <dbReference type="Rhea" id="RHEA:17989"/>
        <dbReference type="Rhea" id="RHEA-COMP:9863"/>
        <dbReference type="Rhea" id="RHEA-COMP:11604"/>
        <dbReference type="ChEBI" id="CHEBI:15378"/>
        <dbReference type="ChEBI" id="CHEBI:29999"/>
        <dbReference type="ChEBI" id="CHEBI:30616"/>
        <dbReference type="ChEBI" id="CHEBI:83421"/>
        <dbReference type="ChEBI" id="CHEBI:456216"/>
        <dbReference type="EC" id="2.7.11.1"/>
    </reaction>
</comment>
<organism evidence="11 12">
    <name type="scientific">Laspinema palackyanum D2a</name>
    <dbReference type="NCBI Taxonomy" id="2953684"/>
    <lineage>
        <taxon>Bacteria</taxon>
        <taxon>Bacillati</taxon>
        <taxon>Cyanobacteriota</taxon>
        <taxon>Cyanophyceae</taxon>
        <taxon>Oscillatoriophycideae</taxon>
        <taxon>Oscillatoriales</taxon>
        <taxon>Laspinemataceae</taxon>
        <taxon>Laspinema</taxon>
        <taxon>Laspinema palackyanum</taxon>
    </lineage>
</organism>
<dbReference type="GO" id="GO:0004674">
    <property type="term" value="F:protein serine/threonine kinase activity"/>
    <property type="evidence" value="ECO:0007669"/>
    <property type="project" value="UniProtKB-KW"/>
</dbReference>